<dbReference type="RefSeq" id="WP_338276640.1">
    <property type="nucleotide sequence ID" value="NZ_BTTX01000002.1"/>
</dbReference>
<protein>
    <submittedName>
        <fullName evidence="1">Uncharacterized protein</fullName>
    </submittedName>
</protein>
<gene>
    <name evidence="1" type="ORF">ASNO1_20230</name>
</gene>
<evidence type="ECO:0000313" key="1">
    <source>
        <dbReference type="EMBL" id="GMU05770.1"/>
    </source>
</evidence>
<organism evidence="1 2">
    <name type="scientific">Corallococcus caeni</name>
    <dbReference type="NCBI Taxonomy" id="3082388"/>
    <lineage>
        <taxon>Bacteria</taxon>
        <taxon>Pseudomonadati</taxon>
        <taxon>Myxococcota</taxon>
        <taxon>Myxococcia</taxon>
        <taxon>Myxococcales</taxon>
        <taxon>Cystobacterineae</taxon>
        <taxon>Myxococcaceae</taxon>
        <taxon>Corallococcus</taxon>
    </lineage>
</organism>
<comment type="caution">
    <text evidence="1">The sequence shown here is derived from an EMBL/GenBank/DDBJ whole genome shotgun (WGS) entry which is preliminary data.</text>
</comment>
<dbReference type="InterPro" id="IPR016024">
    <property type="entry name" value="ARM-type_fold"/>
</dbReference>
<name>A0ABQ6QP18_9BACT</name>
<sequence>MEKLVDAFALHAAAQSDAVRQGDAKLGNKHAKKVNETFDKLCAHGRSGQGGCLSPPPSNG</sequence>
<dbReference type="EMBL" id="BTTX01000002">
    <property type="protein sequence ID" value="GMU05770.1"/>
    <property type="molecule type" value="Genomic_DNA"/>
</dbReference>
<keyword evidence="2" id="KW-1185">Reference proteome</keyword>
<evidence type="ECO:0000313" key="2">
    <source>
        <dbReference type="Proteomes" id="UP001342631"/>
    </source>
</evidence>
<dbReference type="SUPFAM" id="SSF48371">
    <property type="entry name" value="ARM repeat"/>
    <property type="match status" value="1"/>
</dbReference>
<proteinExistence type="predicted"/>
<dbReference type="Proteomes" id="UP001342631">
    <property type="component" value="Unassembled WGS sequence"/>
</dbReference>
<reference evidence="1 2" key="1">
    <citation type="journal article" date="2024" name="Arch. Microbiol.">
        <title>Corallococcus caeni sp. nov., a novel myxobacterium isolated from activated sludge.</title>
        <authorList>
            <person name="Tomita S."/>
            <person name="Nakai R."/>
            <person name="Kuroda K."/>
            <person name="Kurashita H."/>
            <person name="Hatamoto M."/>
            <person name="Yamaguchi T."/>
            <person name="Narihiro T."/>
        </authorList>
    </citation>
    <scope>NUCLEOTIDE SEQUENCE [LARGE SCALE GENOMIC DNA]</scope>
    <source>
        <strain evidence="1 2">NO1</strain>
    </source>
</reference>
<accession>A0ABQ6QP18</accession>